<organism evidence="2 3">
    <name type="scientific">Stenotrophomonas maltophilia</name>
    <name type="common">Pseudomonas maltophilia</name>
    <name type="synonym">Xanthomonas maltophilia</name>
    <dbReference type="NCBI Taxonomy" id="40324"/>
    <lineage>
        <taxon>Bacteria</taxon>
        <taxon>Pseudomonadati</taxon>
        <taxon>Pseudomonadota</taxon>
        <taxon>Gammaproteobacteria</taxon>
        <taxon>Lysobacterales</taxon>
        <taxon>Lysobacteraceae</taxon>
        <taxon>Stenotrophomonas</taxon>
        <taxon>Stenotrophomonas maltophilia group</taxon>
    </lineage>
</organism>
<comment type="caution">
    <text evidence="2">The sequence shown here is derived from an EMBL/GenBank/DDBJ whole genome shotgun (WGS) entry which is preliminary data.</text>
</comment>
<gene>
    <name evidence="2" type="ORF">GAK31_02037</name>
</gene>
<reference evidence="3" key="1">
    <citation type="journal article" date="2020" name="MBio">
        <title>Horizontal gene transfer to a defensive symbiont with a reduced genome amongst a multipartite beetle microbiome.</title>
        <authorList>
            <person name="Waterworth S.C."/>
            <person name="Florez L.V."/>
            <person name="Rees E.R."/>
            <person name="Hertweck C."/>
            <person name="Kaltenpoth M."/>
            <person name="Kwan J.C."/>
        </authorList>
    </citation>
    <scope>NUCLEOTIDE SEQUENCE [LARGE SCALE GENOMIC DNA]</scope>
</reference>
<protein>
    <recommendedName>
        <fullName evidence="4">Secreted protein</fullName>
    </recommendedName>
</protein>
<keyword evidence="1" id="KW-0732">Signal</keyword>
<dbReference type="AlphaFoldDB" id="A0A7V8JLB1"/>
<proteinExistence type="predicted"/>
<name>A0A7V8JLB1_STEMA</name>
<evidence type="ECO:0000313" key="2">
    <source>
        <dbReference type="EMBL" id="KAF1014551.1"/>
    </source>
</evidence>
<sequence length="156" mass="17699">MKRLMAAVALLCLAFAVQAEAKKDKPLVQIGLTGSVTGQLEQVEEALRSEDYSEISLEKRSLAQQALNRIKIKMNGRDRLDDVSPQVRTEVFNDQQQIILILSQGREDSRMICRRERATGSNMPQRVCMTVAQRRQAEEAGRKLLRDSPNNNTYRP</sequence>
<dbReference type="EMBL" id="WNDS01000003">
    <property type="protein sequence ID" value="KAF1014551.1"/>
    <property type="molecule type" value="Genomic_DNA"/>
</dbReference>
<accession>A0A7V8JLB1</accession>
<feature type="signal peptide" evidence="1">
    <location>
        <begin position="1"/>
        <end position="21"/>
    </location>
</feature>
<evidence type="ECO:0008006" key="4">
    <source>
        <dbReference type="Google" id="ProtNLM"/>
    </source>
</evidence>
<feature type="chain" id="PRO_5030864495" description="Secreted protein" evidence="1">
    <location>
        <begin position="22"/>
        <end position="156"/>
    </location>
</feature>
<evidence type="ECO:0000256" key="1">
    <source>
        <dbReference type="SAM" id="SignalP"/>
    </source>
</evidence>
<evidence type="ECO:0000313" key="3">
    <source>
        <dbReference type="Proteomes" id="UP000487117"/>
    </source>
</evidence>
<dbReference type="Proteomes" id="UP000487117">
    <property type="component" value="Unassembled WGS sequence"/>
</dbReference>